<organism evidence="1 2">
    <name type="scientific">Passalora fulva</name>
    <name type="common">Tomato leaf mold</name>
    <name type="synonym">Cladosporium fulvum</name>
    <dbReference type="NCBI Taxonomy" id="5499"/>
    <lineage>
        <taxon>Eukaryota</taxon>
        <taxon>Fungi</taxon>
        <taxon>Dikarya</taxon>
        <taxon>Ascomycota</taxon>
        <taxon>Pezizomycotina</taxon>
        <taxon>Dothideomycetes</taxon>
        <taxon>Dothideomycetidae</taxon>
        <taxon>Mycosphaerellales</taxon>
        <taxon>Mycosphaerellaceae</taxon>
        <taxon>Fulvia</taxon>
    </lineage>
</organism>
<dbReference type="GeneID" id="71990020"/>
<dbReference type="RefSeq" id="XP_047764318.1">
    <property type="nucleotide sequence ID" value="XM_047909290.1"/>
</dbReference>
<dbReference type="KEGG" id="ffu:CLAFUR5_10142"/>
<dbReference type="Proteomes" id="UP000756132">
    <property type="component" value="Chromosome 7"/>
</dbReference>
<reference evidence="1" key="2">
    <citation type="journal article" date="2022" name="Microb. Genom.">
        <title>A chromosome-scale genome assembly of the tomato pathogen Cladosporium fulvum reveals a compartmentalized genome architecture and the presence of a dispensable chromosome.</title>
        <authorList>
            <person name="Zaccaron A.Z."/>
            <person name="Chen L.H."/>
            <person name="Samaras A."/>
            <person name="Stergiopoulos I."/>
        </authorList>
    </citation>
    <scope>NUCLEOTIDE SEQUENCE</scope>
    <source>
        <strain evidence="1">Race5_Kim</strain>
    </source>
</reference>
<dbReference type="EMBL" id="CP090169">
    <property type="protein sequence ID" value="UJO19952.1"/>
    <property type="molecule type" value="Genomic_DNA"/>
</dbReference>
<evidence type="ECO:0000313" key="2">
    <source>
        <dbReference type="Proteomes" id="UP000756132"/>
    </source>
</evidence>
<gene>
    <name evidence="1" type="ORF">CLAFUR5_10142</name>
</gene>
<name>A0A9Q8PCM1_PASFU</name>
<reference evidence="1" key="1">
    <citation type="submission" date="2021-12" db="EMBL/GenBank/DDBJ databases">
        <authorList>
            <person name="Zaccaron A."/>
            <person name="Stergiopoulos I."/>
        </authorList>
    </citation>
    <scope>NUCLEOTIDE SEQUENCE</scope>
    <source>
        <strain evidence="1">Race5_Kim</strain>
    </source>
</reference>
<keyword evidence="2" id="KW-1185">Reference proteome</keyword>
<sequence length="128" mass="14860">MSLHHLVSNSRQKQYAQNMAGHLAREALPDLESPISRDDLKQLWHLSHVTKISSLFQRKRSTDSKLQHAYRDLQTKEKKSPNFLDIPAELQFQVLYTRWEPIKAHPIYITRIGMHGNNARSSTAEKMA</sequence>
<accession>A0A9Q8PCM1</accession>
<protein>
    <submittedName>
        <fullName evidence="1">Uncharacterized protein</fullName>
    </submittedName>
</protein>
<evidence type="ECO:0000313" key="1">
    <source>
        <dbReference type="EMBL" id="UJO19952.1"/>
    </source>
</evidence>
<proteinExistence type="predicted"/>
<dbReference type="AlphaFoldDB" id="A0A9Q8PCM1"/>